<dbReference type="RefSeq" id="WP_148898491.1">
    <property type="nucleotide sequence ID" value="NZ_VNHY01000002.1"/>
</dbReference>
<dbReference type="PROSITE" id="PS00041">
    <property type="entry name" value="HTH_ARAC_FAMILY_1"/>
    <property type="match status" value="1"/>
</dbReference>
<accession>A0A5D3YHP4</accession>
<feature type="domain" description="HTH araC/xylS-type" evidence="4">
    <location>
        <begin position="188"/>
        <end position="286"/>
    </location>
</feature>
<dbReference type="OrthoDB" id="4480133at2"/>
<name>A0A5D3YHP4_9BACT</name>
<evidence type="ECO:0000313" key="5">
    <source>
        <dbReference type="EMBL" id="TYP93424.1"/>
    </source>
</evidence>
<dbReference type="GO" id="GO:0003700">
    <property type="term" value="F:DNA-binding transcription factor activity"/>
    <property type="evidence" value="ECO:0007669"/>
    <property type="project" value="InterPro"/>
</dbReference>
<gene>
    <name evidence="5" type="ORF">LX73_1128</name>
</gene>
<evidence type="ECO:0000256" key="3">
    <source>
        <dbReference type="ARBA" id="ARBA00023163"/>
    </source>
</evidence>
<dbReference type="Proteomes" id="UP000324595">
    <property type="component" value="Unassembled WGS sequence"/>
</dbReference>
<dbReference type="InterPro" id="IPR018062">
    <property type="entry name" value="HTH_AraC-typ_CS"/>
</dbReference>
<dbReference type="InterPro" id="IPR054015">
    <property type="entry name" value="ExsA-like_N"/>
</dbReference>
<sequence length="294" mass="34029">MVTFNVPQLFDDSPHDSIQDDGVRIMAYHQNQEIERVNTRLNHNLIVFVSSGYKEVLGKKQQITIGQGEGFFLRKGRYLLSEKFGKQEQYRSYLFFFSDEVAHRFSRDHSKLISQQDSNNINLSKFKATTGLTTFLNSLSIYFEDSSWADSPDIANLKLRELFLLLANSDNGHSFKGLLSQLSTNPAQQLGDVMNLHYKENLSLEQFAFLAGYSLSTFKRRFKEEFGTTPGKWIKQKRLEEGKFLLHSSRKNVSQICFDVGFENLSHFIQSFKEYFGVTPKQFQLEQSNTEFES</sequence>
<evidence type="ECO:0000256" key="1">
    <source>
        <dbReference type="ARBA" id="ARBA00023015"/>
    </source>
</evidence>
<keyword evidence="2 5" id="KW-0238">DNA-binding</keyword>
<evidence type="ECO:0000313" key="6">
    <source>
        <dbReference type="Proteomes" id="UP000324595"/>
    </source>
</evidence>
<evidence type="ECO:0000259" key="4">
    <source>
        <dbReference type="PROSITE" id="PS01124"/>
    </source>
</evidence>
<dbReference type="GO" id="GO:0043565">
    <property type="term" value="F:sequence-specific DNA binding"/>
    <property type="evidence" value="ECO:0007669"/>
    <property type="project" value="InterPro"/>
</dbReference>
<dbReference type="Gene3D" id="1.10.10.60">
    <property type="entry name" value="Homeodomain-like"/>
    <property type="match status" value="2"/>
</dbReference>
<dbReference type="EMBL" id="VNHY01000002">
    <property type="protein sequence ID" value="TYP93424.1"/>
    <property type="molecule type" value="Genomic_DNA"/>
</dbReference>
<protein>
    <submittedName>
        <fullName evidence="5">AraC-type DNA-binding protein</fullName>
    </submittedName>
</protein>
<dbReference type="PROSITE" id="PS01124">
    <property type="entry name" value="HTH_ARAC_FAMILY_2"/>
    <property type="match status" value="1"/>
</dbReference>
<dbReference type="InterPro" id="IPR020449">
    <property type="entry name" value="Tscrpt_reg_AraC-type_HTH"/>
</dbReference>
<dbReference type="AlphaFoldDB" id="A0A5D3YHP4"/>
<keyword evidence="3" id="KW-0804">Transcription</keyword>
<dbReference type="PANTHER" id="PTHR43280:SF2">
    <property type="entry name" value="HTH-TYPE TRANSCRIPTIONAL REGULATOR EXSA"/>
    <property type="match status" value="1"/>
</dbReference>
<dbReference type="Pfam" id="PF22200">
    <property type="entry name" value="ExsA_N"/>
    <property type="match status" value="1"/>
</dbReference>
<evidence type="ECO:0000256" key="2">
    <source>
        <dbReference type="ARBA" id="ARBA00023125"/>
    </source>
</evidence>
<keyword evidence="1" id="KW-0805">Transcription regulation</keyword>
<dbReference type="PRINTS" id="PR00032">
    <property type="entry name" value="HTHARAC"/>
</dbReference>
<dbReference type="SMART" id="SM00342">
    <property type="entry name" value="HTH_ARAC"/>
    <property type="match status" value="1"/>
</dbReference>
<dbReference type="PANTHER" id="PTHR43280">
    <property type="entry name" value="ARAC-FAMILY TRANSCRIPTIONAL REGULATOR"/>
    <property type="match status" value="1"/>
</dbReference>
<dbReference type="Pfam" id="PF12833">
    <property type="entry name" value="HTH_18"/>
    <property type="match status" value="1"/>
</dbReference>
<comment type="caution">
    <text evidence="5">The sequence shown here is derived from an EMBL/GenBank/DDBJ whole genome shotgun (WGS) entry which is preliminary data.</text>
</comment>
<dbReference type="InterPro" id="IPR009057">
    <property type="entry name" value="Homeodomain-like_sf"/>
</dbReference>
<proteinExistence type="predicted"/>
<reference evidence="5 6" key="1">
    <citation type="submission" date="2019-07" db="EMBL/GenBank/DDBJ databases">
        <title>Genomic Encyclopedia of Archaeal and Bacterial Type Strains, Phase II (KMG-II): from individual species to whole genera.</title>
        <authorList>
            <person name="Goeker M."/>
        </authorList>
    </citation>
    <scope>NUCLEOTIDE SEQUENCE [LARGE SCALE GENOMIC DNA]</scope>
    <source>
        <strain evidence="5 6">DSM 21935</strain>
    </source>
</reference>
<dbReference type="InterPro" id="IPR018060">
    <property type="entry name" value="HTH_AraC"/>
</dbReference>
<dbReference type="SUPFAM" id="SSF46689">
    <property type="entry name" value="Homeodomain-like"/>
    <property type="match status" value="2"/>
</dbReference>
<organism evidence="5 6">
    <name type="scientific">Fodinibius salinus</name>
    <dbReference type="NCBI Taxonomy" id="860790"/>
    <lineage>
        <taxon>Bacteria</taxon>
        <taxon>Pseudomonadati</taxon>
        <taxon>Balneolota</taxon>
        <taxon>Balneolia</taxon>
        <taxon>Balneolales</taxon>
        <taxon>Balneolaceae</taxon>
        <taxon>Fodinibius</taxon>
    </lineage>
</organism>
<keyword evidence="6" id="KW-1185">Reference proteome</keyword>